<evidence type="ECO:0000256" key="11">
    <source>
        <dbReference type="RuleBase" id="RU000651"/>
    </source>
</evidence>
<evidence type="ECO:0000256" key="1">
    <source>
        <dbReference type="ARBA" id="ARBA00004604"/>
    </source>
</evidence>
<name>A0A6P6BZH2_PTEVA</name>
<dbReference type="GO" id="GO:0019731">
    <property type="term" value="P:antibacterial humoral response"/>
    <property type="evidence" value="ECO:0007669"/>
    <property type="project" value="TreeGrafter"/>
</dbReference>
<keyword evidence="8 11" id="KW-0378">Hydrolase</keyword>
<keyword evidence="7 11" id="KW-0255">Endonuclease</keyword>
<dbReference type="GO" id="GO:0045087">
    <property type="term" value="P:innate immune response"/>
    <property type="evidence" value="ECO:0007669"/>
    <property type="project" value="TreeGrafter"/>
</dbReference>
<protein>
    <submittedName>
        <fullName evidence="15">Angiogenin isoform X1</fullName>
    </submittedName>
</protein>
<evidence type="ECO:0000256" key="9">
    <source>
        <dbReference type="ARBA" id="ARBA00023157"/>
    </source>
</evidence>
<keyword evidence="10" id="KW-0539">Nucleus</keyword>
<dbReference type="GO" id="GO:0001525">
    <property type="term" value="P:angiogenesis"/>
    <property type="evidence" value="ECO:0007669"/>
    <property type="project" value="TreeGrafter"/>
</dbReference>
<evidence type="ECO:0000313" key="14">
    <source>
        <dbReference type="Proteomes" id="UP000515202"/>
    </source>
</evidence>
<dbReference type="PANTHER" id="PTHR11437">
    <property type="entry name" value="RIBONUCLEASE"/>
    <property type="match status" value="1"/>
</dbReference>
<dbReference type="OrthoDB" id="8573660at2759"/>
<evidence type="ECO:0000256" key="10">
    <source>
        <dbReference type="ARBA" id="ARBA00023242"/>
    </source>
</evidence>
<evidence type="ECO:0000256" key="8">
    <source>
        <dbReference type="ARBA" id="ARBA00022801"/>
    </source>
</evidence>
<dbReference type="InterPro" id="IPR001427">
    <property type="entry name" value="RNaseA"/>
</dbReference>
<dbReference type="RefSeq" id="XP_023380477.1">
    <property type="nucleotide sequence ID" value="XM_023524709.1"/>
</dbReference>
<dbReference type="GO" id="GO:0004519">
    <property type="term" value="F:endonuclease activity"/>
    <property type="evidence" value="ECO:0007669"/>
    <property type="project" value="UniProtKB-KW"/>
</dbReference>
<keyword evidence="6" id="KW-0732">Signal</keyword>
<feature type="transmembrane region" description="Helical" evidence="12">
    <location>
        <begin position="52"/>
        <end position="75"/>
    </location>
</feature>
<dbReference type="GO" id="GO:0003676">
    <property type="term" value="F:nucleic acid binding"/>
    <property type="evidence" value="ECO:0007669"/>
    <property type="project" value="InterPro"/>
</dbReference>
<evidence type="ECO:0000256" key="12">
    <source>
        <dbReference type="SAM" id="Phobius"/>
    </source>
</evidence>
<comment type="similarity">
    <text evidence="3 11">Belongs to the pancreatic ribonuclease family.</text>
</comment>
<evidence type="ECO:0000256" key="7">
    <source>
        <dbReference type="ARBA" id="ARBA00022759"/>
    </source>
</evidence>
<keyword evidence="9" id="KW-1015">Disulfide bond</keyword>
<feature type="domain" description="Ribonuclease A-domain" evidence="13">
    <location>
        <begin position="77"/>
        <end position="194"/>
    </location>
</feature>
<evidence type="ECO:0000256" key="2">
    <source>
        <dbReference type="ARBA" id="ARBA00004613"/>
    </source>
</evidence>
<accession>A0A6P6BZH2</accession>
<dbReference type="Gene3D" id="3.10.130.10">
    <property type="entry name" value="Ribonuclease A-like domain"/>
    <property type="match status" value="1"/>
</dbReference>
<dbReference type="GO" id="GO:0005615">
    <property type="term" value="C:extracellular space"/>
    <property type="evidence" value="ECO:0007669"/>
    <property type="project" value="TreeGrafter"/>
</dbReference>
<dbReference type="CTD" id="283"/>
<dbReference type="PANTHER" id="PTHR11437:SF60">
    <property type="entry name" value="ANGIOGENIN"/>
    <property type="match status" value="1"/>
</dbReference>
<proteinExistence type="inferred from homology"/>
<gene>
    <name evidence="15" type="primary">ANG</name>
</gene>
<dbReference type="FunFam" id="3.10.130.10:FF:000001">
    <property type="entry name" value="Ribonuclease pancreatic"/>
    <property type="match status" value="1"/>
</dbReference>
<keyword evidence="12" id="KW-1133">Transmembrane helix</keyword>
<comment type="subcellular location">
    <subcellularLocation>
        <location evidence="1">Nucleus</location>
        <location evidence="1">Nucleolus</location>
    </subcellularLocation>
    <subcellularLocation>
        <location evidence="2">Secreted</location>
    </subcellularLocation>
</comment>
<dbReference type="SUPFAM" id="SSF54076">
    <property type="entry name" value="RNase A-like"/>
    <property type="match status" value="1"/>
</dbReference>
<dbReference type="Proteomes" id="UP000515202">
    <property type="component" value="Unplaced"/>
</dbReference>
<keyword evidence="12" id="KW-0812">Transmembrane</keyword>
<sequence>MALTTVESADARFEQVKVFLPSCAGHGRWRLNRDLSTGRREDAKGEPLLEEMVMGLGPLLLVFMMGLGLTLPTLAQNNYRYELFLTQHCDANPSGRDKKYCESMMAKRGMTTPCKDRNTFIHASKKEIKAVCEDKNGTPYNGGLRKSKTPFQVTICKHTGGSPRPPCYYKATSGSRDIVIACENGLPVHFDESFYRP</sequence>
<evidence type="ECO:0000256" key="3">
    <source>
        <dbReference type="ARBA" id="ARBA00005600"/>
    </source>
</evidence>
<evidence type="ECO:0000259" key="13">
    <source>
        <dbReference type="SMART" id="SM00092"/>
    </source>
</evidence>
<dbReference type="InterPro" id="IPR023411">
    <property type="entry name" value="RNaseA_AS"/>
</dbReference>
<evidence type="ECO:0000256" key="4">
    <source>
        <dbReference type="ARBA" id="ARBA00022525"/>
    </source>
</evidence>
<evidence type="ECO:0000256" key="6">
    <source>
        <dbReference type="ARBA" id="ARBA00022729"/>
    </source>
</evidence>
<dbReference type="CDD" id="cd06265">
    <property type="entry name" value="RNase_A_canonical"/>
    <property type="match status" value="1"/>
</dbReference>
<dbReference type="PRINTS" id="PR00794">
    <property type="entry name" value="RIBONUCLEASE"/>
</dbReference>
<keyword evidence="14" id="KW-1185">Reference proteome</keyword>
<reference evidence="15" key="1">
    <citation type="submission" date="2025-08" db="UniProtKB">
        <authorList>
            <consortium name="RefSeq"/>
        </authorList>
    </citation>
    <scope>IDENTIFICATION</scope>
    <source>
        <tissue evidence="15">Kidney</tissue>
    </source>
</reference>
<dbReference type="GO" id="GO:0016787">
    <property type="term" value="F:hydrolase activity"/>
    <property type="evidence" value="ECO:0007669"/>
    <property type="project" value="UniProtKB-KW"/>
</dbReference>
<dbReference type="GO" id="GO:0050830">
    <property type="term" value="P:defense response to Gram-positive bacterium"/>
    <property type="evidence" value="ECO:0007669"/>
    <property type="project" value="TreeGrafter"/>
</dbReference>
<keyword evidence="4" id="KW-0964">Secreted</keyword>
<dbReference type="GO" id="GO:0005730">
    <property type="term" value="C:nucleolus"/>
    <property type="evidence" value="ECO:0007669"/>
    <property type="project" value="UniProtKB-SubCell"/>
</dbReference>
<keyword evidence="5 11" id="KW-0540">Nuclease</keyword>
<dbReference type="AlphaFoldDB" id="A0A6P6BZH2"/>
<keyword evidence="12" id="KW-0472">Membrane</keyword>
<dbReference type="GeneID" id="105307288"/>
<organism evidence="14 15">
    <name type="scientific">Pteropus vampyrus</name>
    <name type="common">Large flying fox</name>
    <dbReference type="NCBI Taxonomy" id="132908"/>
    <lineage>
        <taxon>Eukaryota</taxon>
        <taxon>Metazoa</taxon>
        <taxon>Chordata</taxon>
        <taxon>Craniata</taxon>
        <taxon>Vertebrata</taxon>
        <taxon>Euteleostomi</taxon>
        <taxon>Mammalia</taxon>
        <taxon>Eutheria</taxon>
        <taxon>Laurasiatheria</taxon>
        <taxon>Chiroptera</taxon>
        <taxon>Yinpterochiroptera</taxon>
        <taxon>Pteropodoidea</taxon>
        <taxon>Pteropodidae</taxon>
        <taxon>Pteropodinae</taxon>
        <taxon>Pteropus</taxon>
    </lineage>
</organism>
<dbReference type="GO" id="GO:0061844">
    <property type="term" value="P:antimicrobial humoral immune response mediated by antimicrobial peptide"/>
    <property type="evidence" value="ECO:0007669"/>
    <property type="project" value="TreeGrafter"/>
</dbReference>
<dbReference type="InterPro" id="IPR023412">
    <property type="entry name" value="RNaseA_domain"/>
</dbReference>
<dbReference type="Pfam" id="PF00074">
    <property type="entry name" value="RnaseA"/>
    <property type="match status" value="1"/>
</dbReference>
<dbReference type="SMART" id="SM00092">
    <property type="entry name" value="RNAse_Pc"/>
    <property type="match status" value="1"/>
</dbReference>
<dbReference type="GO" id="GO:0004540">
    <property type="term" value="F:RNA nuclease activity"/>
    <property type="evidence" value="ECO:0007669"/>
    <property type="project" value="TreeGrafter"/>
</dbReference>
<dbReference type="InterPro" id="IPR036816">
    <property type="entry name" value="RNaseA-like_dom_sf"/>
</dbReference>
<evidence type="ECO:0000313" key="15">
    <source>
        <dbReference type="RefSeq" id="XP_023380477.1"/>
    </source>
</evidence>
<evidence type="ECO:0000256" key="5">
    <source>
        <dbReference type="ARBA" id="ARBA00022722"/>
    </source>
</evidence>
<dbReference type="PROSITE" id="PS00127">
    <property type="entry name" value="RNASE_PANCREATIC"/>
    <property type="match status" value="1"/>
</dbReference>